<evidence type="ECO:0000313" key="3">
    <source>
        <dbReference type="Proteomes" id="UP000606870"/>
    </source>
</evidence>
<evidence type="ECO:0000313" key="2">
    <source>
        <dbReference type="EMBL" id="MBC3536548.1"/>
    </source>
</evidence>
<keyword evidence="3" id="KW-1185">Reference proteome</keyword>
<accession>A0ABR6VHC7</accession>
<sequence>MVTPPAGIILDGDKKQLVLTNPAPAPGEDDEEDPETPYLASDMYARVVTLINKFEEDLPDDLQAGGRLVSAGNITFSIQDVGYWDPNMIVFYGELEDGSRVELLQHLSQLNLLLVAVKRPHPEEPRRVIGFTTSPEPDVETEPTSVEENKILKKATK</sequence>
<dbReference type="EMBL" id="JACOGK010000010">
    <property type="protein sequence ID" value="MBC3536548.1"/>
    <property type="molecule type" value="Genomic_DNA"/>
</dbReference>
<name>A0ABR6VHC7_9FIRM</name>
<reference evidence="2 3" key="1">
    <citation type="submission" date="2020-08" db="EMBL/GenBank/DDBJ databases">
        <authorList>
            <person name="Liu C."/>
            <person name="Sun Q."/>
        </authorList>
    </citation>
    <scope>NUCLEOTIDE SEQUENCE [LARGE SCALE GENOMIC DNA]</scope>
    <source>
        <strain evidence="2 3">NSJ-59</strain>
    </source>
</reference>
<comment type="caution">
    <text evidence="2">The sequence shown here is derived from an EMBL/GenBank/DDBJ whole genome shotgun (WGS) entry which is preliminary data.</text>
</comment>
<dbReference type="InterPro" id="IPR046171">
    <property type="entry name" value="DUF6173"/>
</dbReference>
<protein>
    <submittedName>
        <fullName evidence="2">Uncharacterized protein</fullName>
    </submittedName>
</protein>
<organism evidence="2 3">
    <name type="scientific">Megasphaera hominis</name>
    <dbReference type="NCBI Taxonomy" id="159836"/>
    <lineage>
        <taxon>Bacteria</taxon>
        <taxon>Bacillati</taxon>
        <taxon>Bacillota</taxon>
        <taxon>Negativicutes</taxon>
        <taxon>Veillonellales</taxon>
        <taxon>Veillonellaceae</taxon>
        <taxon>Megasphaera</taxon>
    </lineage>
</organism>
<feature type="region of interest" description="Disordered" evidence="1">
    <location>
        <begin position="126"/>
        <end position="157"/>
    </location>
</feature>
<dbReference type="Pfam" id="PF19670">
    <property type="entry name" value="DUF6173"/>
    <property type="match status" value="1"/>
</dbReference>
<dbReference type="Proteomes" id="UP000606870">
    <property type="component" value="Unassembled WGS sequence"/>
</dbReference>
<gene>
    <name evidence="2" type="ORF">H8J70_04685</name>
</gene>
<evidence type="ECO:0000256" key="1">
    <source>
        <dbReference type="SAM" id="MobiDB-lite"/>
    </source>
</evidence>
<proteinExistence type="predicted"/>